<dbReference type="InterPro" id="IPR016181">
    <property type="entry name" value="Acyl_CoA_acyltransferase"/>
</dbReference>
<dbReference type="CDD" id="cd04301">
    <property type="entry name" value="NAT_SF"/>
    <property type="match status" value="1"/>
</dbReference>
<dbReference type="GeneID" id="27785858"/>
<evidence type="ECO:0000256" key="1">
    <source>
        <dbReference type="ARBA" id="ARBA00022679"/>
    </source>
</evidence>
<accession>A0A0U3LJX4</accession>
<dbReference type="Gene3D" id="3.40.630.30">
    <property type="match status" value="1"/>
</dbReference>
<dbReference type="RefSeq" id="WP_029182423.1">
    <property type="nucleotide sequence ID" value="NZ_CP013738.1"/>
</dbReference>
<reference evidence="3 4" key="1">
    <citation type="journal article" date="2012" name="J. Bacteriol.">
        <title>Draft genome sequence of Streptomyces globisporus C-1027, which produces an antitumor antibiotic consisting of a nine-membered enediyne with a chromoprotein.</title>
        <authorList>
            <person name="Wang L."/>
            <person name="Wang S."/>
            <person name="He Q."/>
            <person name="Yu T."/>
            <person name="Li Q."/>
            <person name="Hong B."/>
        </authorList>
    </citation>
    <scope>NUCLEOTIDE SEQUENCE [LARGE SCALE GENOMIC DNA]</scope>
    <source>
        <strain evidence="3 4">C-1027</strain>
    </source>
</reference>
<evidence type="ECO:0000259" key="2">
    <source>
        <dbReference type="PROSITE" id="PS51186"/>
    </source>
</evidence>
<evidence type="ECO:0000313" key="4">
    <source>
        <dbReference type="Proteomes" id="UP000064183"/>
    </source>
</evidence>
<dbReference type="InterPro" id="IPR050769">
    <property type="entry name" value="NAT_camello-type"/>
</dbReference>
<dbReference type="EMBL" id="CP013738">
    <property type="protein sequence ID" value="ALU96476.1"/>
    <property type="molecule type" value="Genomic_DNA"/>
</dbReference>
<gene>
    <name evidence="3" type="ORF">WQO_25985</name>
</gene>
<keyword evidence="1 3" id="KW-0808">Transferase</keyword>
<dbReference type="SUPFAM" id="SSF55729">
    <property type="entry name" value="Acyl-CoA N-acyltransferases (Nat)"/>
    <property type="match status" value="1"/>
</dbReference>
<dbReference type="AlphaFoldDB" id="A0A0U3LJX4"/>
<dbReference type="PROSITE" id="PS51186">
    <property type="entry name" value="GNAT"/>
    <property type="match status" value="1"/>
</dbReference>
<organism evidence="3 4">
    <name type="scientific">Streptomyces globisporus C-1027</name>
    <dbReference type="NCBI Taxonomy" id="1172567"/>
    <lineage>
        <taxon>Bacteria</taxon>
        <taxon>Bacillati</taxon>
        <taxon>Actinomycetota</taxon>
        <taxon>Actinomycetes</taxon>
        <taxon>Kitasatosporales</taxon>
        <taxon>Streptomycetaceae</taxon>
        <taxon>Streptomyces</taxon>
    </lineage>
</organism>
<dbReference type="GO" id="GO:0008080">
    <property type="term" value="F:N-acetyltransferase activity"/>
    <property type="evidence" value="ECO:0007669"/>
    <property type="project" value="InterPro"/>
</dbReference>
<dbReference type="Proteomes" id="UP000064183">
    <property type="component" value="Chromosome"/>
</dbReference>
<dbReference type="STRING" id="1172567.WQO_25985"/>
<name>A0A0U3LJX4_STRGL</name>
<proteinExistence type="predicted"/>
<sequence length="169" mass="18317">MADTAIRPIEDADVPGAAAALIEVHSTDGYPVEGVDDPEAWITPPGVVKAWVAHRDGVVGHIAIMKAEGEKAVALWQQQSGEAESRIGVLARLFVVRSARKHAVGESLMRAAMDYAEENGLRLVLDVMEKDEAAIRLYERLGWQFIGGATHQFGDGQQIPAKCYVWPAS</sequence>
<protein>
    <submittedName>
        <fullName evidence="3">Acetyltransferase</fullName>
    </submittedName>
</protein>
<dbReference type="PANTHER" id="PTHR13947">
    <property type="entry name" value="GNAT FAMILY N-ACETYLTRANSFERASE"/>
    <property type="match status" value="1"/>
</dbReference>
<feature type="domain" description="N-acetyltransferase" evidence="2">
    <location>
        <begin position="4"/>
        <end position="166"/>
    </location>
</feature>
<dbReference type="InterPro" id="IPR000182">
    <property type="entry name" value="GNAT_dom"/>
</dbReference>
<dbReference type="Pfam" id="PF00583">
    <property type="entry name" value="Acetyltransf_1"/>
    <property type="match status" value="1"/>
</dbReference>
<dbReference type="KEGG" id="sgb:WQO_25985"/>
<evidence type="ECO:0000313" key="3">
    <source>
        <dbReference type="EMBL" id="ALU96476.1"/>
    </source>
</evidence>
<dbReference type="PANTHER" id="PTHR13947:SF37">
    <property type="entry name" value="LD18367P"/>
    <property type="match status" value="1"/>
</dbReference>